<evidence type="ECO:0000256" key="8">
    <source>
        <dbReference type="ARBA" id="ARBA00059288"/>
    </source>
</evidence>
<evidence type="ECO:0000256" key="1">
    <source>
        <dbReference type="ARBA" id="ARBA00004123"/>
    </source>
</evidence>
<feature type="region of interest" description="Disordered" evidence="10">
    <location>
        <begin position="96"/>
        <end position="141"/>
    </location>
</feature>
<dbReference type="SUPFAM" id="SSF46942">
    <property type="entry name" value="Elongation factor TFIIS domain 2"/>
    <property type="match status" value="1"/>
</dbReference>
<feature type="compositionally biased region" description="Basic residues" evidence="10">
    <location>
        <begin position="104"/>
        <end position="113"/>
    </location>
</feature>
<sequence>MGRRRFKCAKLGRGPVSPAEDQGSDRSSCNFNRDPPAAARPRGLPKPEEMKMPRGVKRVCYLESGAVIHLLGALSPGYAGGSQPPKLEALENMMEVSAASPAQRPRRKIRRQAHSPTWCQPSPVESEEESSEEQEWEEDPAQLQLQKDIRVRDTVVRVMQKVLWSRLQELSDVGLSEEEVEGIAVGIEAALFDLTQATNCRYKTKYRSLLFNLRDPRNPDLFLKVVHGDITPHGLVRMNSSQLAPKGLARWRDQEEKRGLEIIEQQQRELCILPTSKLTHKGEVEILRDTDQMLTLEDLVQEDPMELHEHHFLDSSCHIGKDGKPSCELPGLSEANRRAEDDAIQRALVSSPVLPQTSEKPPMEPQDRLQMSAEPTRPPWEGTVAMFSIKQFRVKAQLVSGHSCQLLMTLPEVIRSAGCIPHHIVWDLLASICPAKAKDTCVVRLCPQGARDTQNCHLLYSYLNNKQCHGLAAVEHVRVVLLPLPAFQPLPARLRPLGGPGLEVTHPSLLLAVLLPTAGLSDAAEAGPLLEKIRKTVSFNKKVEMRCFQRKDRRRDVAPKGSPPPGGALQQSQCEGSLAPRGSCAWQRPSGGRGRLWEEPETWQGPGPGQWPTRPGWGQSWHPYSEAPAGRGRHPHKASCPQQALLQHLESLVTMSHQLQASLRAPGLELPPQPPAACAILGLLCRPPAAPEPPRPAPDSSLGPTDGAGSERPLPGGT</sequence>
<dbReference type="EMBL" id="JACAGB010000002">
    <property type="protein sequence ID" value="KAF6383732.1"/>
    <property type="molecule type" value="Genomic_DNA"/>
</dbReference>
<dbReference type="GO" id="GO:0005634">
    <property type="term" value="C:nucleus"/>
    <property type="evidence" value="ECO:0007669"/>
    <property type="project" value="UniProtKB-SubCell"/>
</dbReference>
<evidence type="ECO:0000256" key="2">
    <source>
        <dbReference type="ARBA" id="ARBA00004286"/>
    </source>
</evidence>
<feature type="region of interest" description="Disordered" evidence="10">
    <location>
        <begin position="349"/>
        <end position="374"/>
    </location>
</feature>
<keyword evidence="7" id="KW-0539">Nucleus</keyword>
<dbReference type="GO" id="GO:0031047">
    <property type="term" value="P:regulatory ncRNA-mediated gene silencing"/>
    <property type="evidence" value="ECO:0007669"/>
    <property type="project" value="UniProtKB-KW"/>
</dbReference>
<keyword evidence="3" id="KW-0158">Chromosome</keyword>
<dbReference type="InterPro" id="IPR003618">
    <property type="entry name" value="TFIIS_cen_dom"/>
</dbReference>
<feature type="region of interest" description="Disordered" evidence="10">
    <location>
        <begin position="1"/>
        <end position="51"/>
    </location>
</feature>
<evidence type="ECO:0000256" key="6">
    <source>
        <dbReference type="ARBA" id="ARBA00023158"/>
    </source>
</evidence>
<dbReference type="GO" id="GO:0030154">
    <property type="term" value="P:cell differentiation"/>
    <property type="evidence" value="ECO:0007669"/>
    <property type="project" value="UniProtKB-KW"/>
</dbReference>
<feature type="compositionally biased region" description="Basic residues" evidence="10">
    <location>
        <begin position="1"/>
        <end position="10"/>
    </location>
</feature>
<dbReference type="PROSITE" id="PS51321">
    <property type="entry name" value="TFIIS_CENTRAL"/>
    <property type="match status" value="1"/>
</dbReference>
<evidence type="ECO:0000256" key="7">
    <source>
        <dbReference type="ARBA" id="ARBA00023242"/>
    </source>
</evidence>
<keyword evidence="4" id="KW-0221">Differentiation</keyword>
<dbReference type="Pfam" id="PF07500">
    <property type="entry name" value="TFIIS_M"/>
    <property type="match status" value="1"/>
</dbReference>
<feature type="compositionally biased region" description="Pro residues" evidence="10">
    <location>
        <begin position="688"/>
        <end position="697"/>
    </location>
</feature>
<evidence type="ECO:0000256" key="9">
    <source>
        <dbReference type="ARBA" id="ARBA00071086"/>
    </source>
</evidence>
<keyword evidence="5" id="KW-0744">Spermatogenesis</keyword>
<evidence type="ECO:0000313" key="12">
    <source>
        <dbReference type="EMBL" id="KAF6383732.1"/>
    </source>
</evidence>
<dbReference type="SMART" id="SM00510">
    <property type="entry name" value="TFS2M"/>
    <property type="match status" value="1"/>
</dbReference>
<evidence type="ECO:0000256" key="5">
    <source>
        <dbReference type="ARBA" id="ARBA00022871"/>
    </source>
</evidence>
<evidence type="ECO:0000256" key="10">
    <source>
        <dbReference type="SAM" id="MobiDB-lite"/>
    </source>
</evidence>
<dbReference type="Pfam" id="PF07744">
    <property type="entry name" value="SPOC"/>
    <property type="match status" value="1"/>
</dbReference>
<feature type="region of interest" description="Disordered" evidence="10">
    <location>
        <begin position="550"/>
        <end position="637"/>
    </location>
</feature>
<comment type="subcellular location">
    <subcellularLocation>
        <location evidence="2">Chromosome</location>
    </subcellularLocation>
    <subcellularLocation>
        <location evidence="1">Nucleus</location>
    </subcellularLocation>
</comment>
<dbReference type="PANTHER" id="PTHR11477:SF18">
    <property type="entry name" value="SPOC DOMAIN-CONTAINING PROTEIN 1"/>
    <property type="match status" value="1"/>
</dbReference>
<dbReference type="GO" id="GO:0005694">
    <property type="term" value="C:chromosome"/>
    <property type="evidence" value="ECO:0007669"/>
    <property type="project" value="UniProtKB-SubCell"/>
</dbReference>
<dbReference type="FunFam" id="1.10.472.30:FF:000004">
    <property type="entry name" value="SPOC domain containing 1"/>
    <property type="match status" value="1"/>
</dbReference>
<keyword evidence="6" id="KW-0943">RNA-mediated gene silencing</keyword>
<dbReference type="InterPro" id="IPR036575">
    <property type="entry name" value="TFIIS_cen_dom_sf"/>
</dbReference>
<evidence type="ECO:0000256" key="4">
    <source>
        <dbReference type="ARBA" id="ARBA00022782"/>
    </source>
</evidence>
<proteinExistence type="predicted"/>
<dbReference type="GO" id="GO:0006351">
    <property type="term" value="P:DNA-templated transcription"/>
    <property type="evidence" value="ECO:0007669"/>
    <property type="project" value="InterPro"/>
</dbReference>
<evidence type="ECO:0000256" key="3">
    <source>
        <dbReference type="ARBA" id="ARBA00022454"/>
    </source>
</evidence>
<evidence type="ECO:0000259" key="11">
    <source>
        <dbReference type="PROSITE" id="PS51321"/>
    </source>
</evidence>
<evidence type="ECO:0000313" key="13">
    <source>
        <dbReference type="Proteomes" id="UP000558488"/>
    </source>
</evidence>
<gene>
    <name evidence="12" type="ORF">mPipKuh1_016588</name>
</gene>
<dbReference type="PANTHER" id="PTHR11477">
    <property type="entry name" value="TRANSCRIPTION FACTOR S-II ZINC FINGER DOMAIN-CONTAINING PROTEIN"/>
    <property type="match status" value="1"/>
</dbReference>
<organism evidence="12 13">
    <name type="scientific">Pipistrellus kuhlii</name>
    <name type="common">Kuhl's pipistrelle</name>
    <dbReference type="NCBI Taxonomy" id="59472"/>
    <lineage>
        <taxon>Eukaryota</taxon>
        <taxon>Metazoa</taxon>
        <taxon>Chordata</taxon>
        <taxon>Craniata</taxon>
        <taxon>Vertebrata</taxon>
        <taxon>Euteleostomi</taxon>
        <taxon>Mammalia</taxon>
        <taxon>Eutheria</taxon>
        <taxon>Laurasiatheria</taxon>
        <taxon>Chiroptera</taxon>
        <taxon>Yangochiroptera</taxon>
        <taxon>Vespertilionidae</taxon>
        <taxon>Pipistrellus</taxon>
    </lineage>
</organism>
<dbReference type="GO" id="GO:0007283">
    <property type="term" value="P:spermatogenesis"/>
    <property type="evidence" value="ECO:0007669"/>
    <property type="project" value="UniProtKB-KW"/>
</dbReference>
<accession>A0A7J8AB23</accession>
<comment type="caution">
    <text evidence="12">The sequence shown here is derived from an EMBL/GenBank/DDBJ whole genome shotgun (WGS) entry which is preliminary data.</text>
</comment>
<name>A0A7J8AB23_PIPKU</name>
<dbReference type="AlphaFoldDB" id="A0A7J8AB23"/>
<keyword evidence="13" id="KW-1185">Reference proteome</keyword>
<feature type="region of interest" description="Disordered" evidence="10">
    <location>
        <begin position="686"/>
        <end position="718"/>
    </location>
</feature>
<dbReference type="Gene3D" id="1.10.472.30">
    <property type="entry name" value="Transcription elongation factor S-II, central domain"/>
    <property type="match status" value="1"/>
</dbReference>
<comment type="function">
    <text evidence="8">Protein adapter that acts as an essential executor of PIWIL4-piRNA pathway directed transposon DNA methylation and silencing in the male embryonic germ cells. Recruited to young transposons, which are specifically marked with histone H3 trimethylated at both 'Lys-4' and 'Lys-9' (H3K4me3K9me3), via its association with SPIN1 chromatin reader, and associates with the de novo DNA methylation machinery and repressive chromatin remodeling complexes. Following this, PIWIL4 engages with nascent transposable element transcript to direct piRNA-directed DNA methylation. Not required for piRNA biosynthesis.</text>
</comment>
<reference evidence="12 13" key="1">
    <citation type="journal article" date="2020" name="Nature">
        <title>Six reference-quality genomes reveal evolution of bat adaptations.</title>
        <authorList>
            <person name="Jebb D."/>
            <person name="Huang Z."/>
            <person name="Pippel M."/>
            <person name="Hughes G.M."/>
            <person name="Lavrichenko K."/>
            <person name="Devanna P."/>
            <person name="Winkler S."/>
            <person name="Jermiin L.S."/>
            <person name="Skirmuntt E.C."/>
            <person name="Katzourakis A."/>
            <person name="Burkitt-Gray L."/>
            <person name="Ray D.A."/>
            <person name="Sullivan K.A.M."/>
            <person name="Roscito J.G."/>
            <person name="Kirilenko B.M."/>
            <person name="Davalos L.M."/>
            <person name="Corthals A.P."/>
            <person name="Power M.L."/>
            <person name="Jones G."/>
            <person name="Ransome R.D."/>
            <person name="Dechmann D.K.N."/>
            <person name="Locatelli A.G."/>
            <person name="Puechmaille S.J."/>
            <person name="Fedrigo O."/>
            <person name="Jarvis E.D."/>
            <person name="Hiller M."/>
            <person name="Vernes S.C."/>
            <person name="Myers E.W."/>
            <person name="Teeling E.C."/>
        </authorList>
    </citation>
    <scope>NUCLEOTIDE SEQUENCE [LARGE SCALE GENOMIC DNA]</scope>
    <source>
        <strain evidence="12">MPipKuh1</strain>
        <tissue evidence="12">Flight muscle</tissue>
    </source>
</reference>
<feature type="compositionally biased region" description="Acidic residues" evidence="10">
    <location>
        <begin position="125"/>
        <end position="140"/>
    </location>
</feature>
<dbReference type="Proteomes" id="UP000558488">
    <property type="component" value="Unassembled WGS sequence"/>
</dbReference>
<feature type="domain" description="TFIIS central" evidence="11">
    <location>
        <begin position="151"/>
        <end position="271"/>
    </location>
</feature>
<dbReference type="InterPro" id="IPR012921">
    <property type="entry name" value="SPOC_C"/>
</dbReference>
<protein>
    <recommendedName>
        <fullName evidence="9">SPOC domain-containing protein 1</fullName>
    </recommendedName>
</protein>